<dbReference type="GO" id="GO:0032259">
    <property type="term" value="P:methylation"/>
    <property type="evidence" value="ECO:0007669"/>
    <property type="project" value="UniProtKB-KW"/>
</dbReference>
<evidence type="ECO:0000256" key="2">
    <source>
        <dbReference type="ARBA" id="ARBA00022679"/>
    </source>
</evidence>
<keyword evidence="1 4" id="KW-0489">Methyltransferase</keyword>
<protein>
    <submittedName>
        <fullName evidence="4">Class I SAM-dependent methyltransferase</fullName>
    </submittedName>
</protein>
<dbReference type="EMBL" id="QVTD01000008">
    <property type="protein sequence ID" value="RFU62886.1"/>
    <property type="molecule type" value="Genomic_DNA"/>
</dbReference>
<dbReference type="GO" id="GO:0008168">
    <property type="term" value="F:methyltransferase activity"/>
    <property type="evidence" value="ECO:0007669"/>
    <property type="project" value="UniProtKB-KW"/>
</dbReference>
<organism evidence="4 5">
    <name type="scientific">Peribacillus glennii</name>
    <dbReference type="NCBI Taxonomy" id="2303991"/>
    <lineage>
        <taxon>Bacteria</taxon>
        <taxon>Bacillati</taxon>
        <taxon>Bacillota</taxon>
        <taxon>Bacilli</taxon>
        <taxon>Bacillales</taxon>
        <taxon>Bacillaceae</taxon>
        <taxon>Peribacillus</taxon>
    </lineage>
</organism>
<evidence type="ECO:0000259" key="3">
    <source>
        <dbReference type="Pfam" id="PF13649"/>
    </source>
</evidence>
<keyword evidence="2 4" id="KW-0808">Transferase</keyword>
<reference evidence="4 5" key="1">
    <citation type="submission" date="2018-08" db="EMBL/GenBank/DDBJ databases">
        <title>Bacillus chawlae sp. nov., Bacillus glennii sp. nov., and Bacillus saganii sp. nov. Isolated from the Vehicle Assembly Building at Kennedy Space Center where the Viking Spacecraft were Assembled.</title>
        <authorList>
            <person name="Seuylemezian A."/>
            <person name="Vaishampayan P."/>
        </authorList>
    </citation>
    <scope>NUCLEOTIDE SEQUENCE [LARGE SCALE GENOMIC DNA]</scope>
    <source>
        <strain evidence="4 5">V44-8</strain>
    </source>
</reference>
<name>A0A372LAW4_9BACI</name>
<keyword evidence="5" id="KW-1185">Reference proteome</keyword>
<dbReference type="PANTHER" id="PTHR43861:SF1">
    <property type="entry name" value="TRANS-ACONITATE 2-METHYLTRANSFERASE"/>
    <property type="match status" value="1"/>
</dbReference>
<dbReference type="Pfam" id="PF13649">
    <property type="entry name" value="Methyltransf_25"/>
    <property type="match status" value="1"/>
</dbReference>
<dbReference type="CDD" id="cd02440">
    <property type="entry name" value="AdoMet_MTases"/>
    <property type="match status" value="1"/>
</dbReference>
<dbReference type="SUPFAM" id="SSF53335">
    <property type="entry name" value="S-adenosyl-L-methionine-dependent methyltransferases"/>
    <property type="match status" value="1"/>
</dbReference>
<dbReference type="InterPro" id="IPR029063">
    <property type="entry name" value="SAM-dependent_MTases_sf"/>
</dbReference>
<feature type="domain" description="Methyltransferase" evidence="3">
    <location>
        <begin position="56"/>
        <end position="143"/>
    </location>
</feature>
<evidence type="ECO:0000313" key="5">
    <source>
        <dbReference type="Proteomes" id="UP000262939"/>
    </source>
</evidence>
<comment type="caution">
    <text evidence="4">The sequence shown here is derived from an EMBL/GenBank/DDBJ whole genome shotgun (WGS) entry which is preliminary data.</text>
</comment>
<sequence length="272" mass="31015">MLPWKKECFKGGFRLLDRTLKKDRWDANLYDGSHSFVSKFGEDLVELLAPFRGERILDLGCGTGDLANKLHEMGVHVIGIDKSENMVRNAKEKYPHITFTVQDAEKLTLDREFEAVFSNAALHWIKQPEHALSGIYNALKQGGRFVAEFGGKGNVQTISDEIEIQLTKSGLHDKPGQFPWYFPSIGEYSTLMEKAGFRVILAQHFNRPTQLEGDRGLRNWIEMFASSMFENVSGEIKELILTNVEENLKDVLFQDGGWIADYKRIRVMGIKE</sequence>
<dbReference type="Proteomes" id="UP000262939">
    <property type="component" value="Unassembled WGS sequence"/>
</dbReference>
<proteinExistence type="predicted"/>
<dbReference type="AlphaFoldDB" id="A0A372LAW4"/>
<dbReference type="InterPro" id="IPR041698">
    <property type="entry name" value="Methyltransf_25"/>
</dbReference>
<evidence type="ECO:0000313" key="4">
    <source>
        <dbReference type="EMBL" id="RFU62886.1"/>
    </source>
</evidence>
<dbReference type="Gene3D" id="3.40.50.150">
    <property type="entry name" value="Vaccinia Virus protein VP39"/>
    <property type="match status" value="1"/>
</dbReference>
<evidence type="ECO:0000256" key="1">
    <source>
        <dbReference type="ARBA" id="ARBA00022603"/>
    </source>
</evidence>
<dbReference type="PANTHER" id="PTHR43861">
    <property type="entry name" value="TRANS-ACONITATE 2-METHYLTRANSFERASE-RELATED"/>
    <property type="match status" value="1"/>
</dbReference>
<accession>A0A372LAW4</accession>
<dbReference type="OrthoDB" id="9760689at2"/>
<gene>
    <name evidence="4" type="ORF">D0466_13115</name>
</gene>